<accession>A0A087S9M9</accession>
<organism evidence="1 2">
    <name type="scientific">Auxenochlorella protothecoides</name>
    <name type="common">Green microalga</name>
    <name type="synonym">Chlorella protothecoides</name>
    <dbReference type="NCBI Taxonomy" id="3075"/>
    <lineage>
        <taxon>Eukaryota</taxon>
        <taxon>Viridiplantae</taxon>
        <taxon>Chlorophyta</taxon>
        <taxon>core chlorophytes</taxon>
        <taxon>Trebouxiophyceae</taxon>
        <taxon>Chlorellales</taxon>
        <taxon>Chlorellaceae</taxon>
        <taxon>Auxenochlorella</taxon>
    </lineage>
</organism>
<gene>
    <name evidence="1" type="ORF">F751_0105</name>
</gene>
<reference evidence="1 2" key="1">
    <citation type="journal article" date="2014" name="BMC Genomics">
        <title>Oil accumulation mechanisms of the oleaginous microalga Chlorella protothecoides revealed through its genome, transcriptomes, and proteomes.</title>
        <authorList>
            <person name="Gao C."/>
            <person name="Wang Y."/>
            <person name="Shen Y."/>
            <person name="Yan D."/>
            <person name="He X."/>
            <person name="Dai J."/>
            <person name="Wu Q."/>
        </authorList>
    </citation>
    <scope>NUCLEOTIDE SEQUENCE [LARGE SCALE GENOMIC DNA]</scope>
    <source>
        <strain evidence="1 2">0710</strain>
    </source>
</reference>
<keyword evidence="2" id="KW-1185">Reference proteome</keyword>
<comment type="caution">
    <text evidence="1">The sequence shown here is derived from an EMBL/GenBank/DDBJ whole genome shotgun (WGS) entry which is preliminary data.</text>
</comment>
<evidence type="ECO:0000313" key="2">
    <source>
        <dbReference type="Proteomes" id="UP000028924"/>
    </source>
</evidence>
<dbReference type="EMBL" id="APJO01000711">
    <property type="protein sequence ID" value="KFM22433.1"/>
    <property type="molecule type" value="Genomic_DNA"/>
</dbReference>
<protein>
    <submittedName>
        <fullName evidence="1">Uncharacterized protein</fullName>
    </submittedName>
</protein>
<dbReference type="KEGG" id="apro:F751_0105"/>
<sequence length="54" mass="5944">MMLGDVMCWLGVAEAESVRPGGEPLIGCVPGVQPHDTLRGRWVERGVSWLHVQM</sequence>
<dbReference type="Proteomes" id="UP000028924">
    <property type="component" value="Unassembled WGS sequence"/>
</dbReference>
<dbReference type="RefSeq" id="XP_011399354.1">
    <property type="nucleotide sequence ID" value="XM_011401052.1"/>
</dbReference>
<name>A0A087S9M9_AUXPR</name>
<dbReference type="GeneID" id="23611496"/>
<dbReference type="AlphaFoldDB" id="A0A087S9M9"/>
<evidence type="ECO:0000313" key="1">
    <source>
        <dbReference type="EMBL" id="KFM22433.1"/>
    </source>
</evidence>
<proteinExistence type="predicted"/>